<evidence type="ECO:0000259" key="2">
    <source>
        <dbReference type="PROSITE" id="PS51782"/>
    </source>
</evidence>
<dbReference type="SUPFAM" id="SSF54106">
    <property type="entry name" value="LysM domain"/>
    <property type="match status" value="1"/>
</dbReference>
<evidence type="ECO:0000313" key="3">
    <source>
        <dbReference type="EMBL" id="EKC77811.1"/>
    </source>
</evidence>
<dbReference type="PROSITE" id="PS51782">
    <property type="entry name" value="LYSM"/>
    <property type="match status" value="1"/>
</dbReference>
<proteinExistence type="predicted"/>
<dbReference type="Gene3D" id="3.10.350.10">
    <property type="entry name" value="LysM domain"/>
    <property type="match status" value="1"/>
</dbReference>
<dbReference type="CDD" id="cd00118">
    <property type="entry name" value="LysM"/>
    <property type="match status" value="1"/>
</dbReference>
<dbReference type="InterPro" id="IPR018392">
    <property type="entry name" value="LysM"/>
</dbReference>
<dbReference type="InterPro" id="IPR052196">
    <property type="entry name" value="Bact_Kbp"/>
</dbReference>
<protein>
    <submittedName>
        <fullName evidence="3">Protein containing LysM domain protein</fullName>
    </submittedName>
</protein>
<feature type="domain" description="LysM" evidence="2">
    <location>
        <begin position="37"/>
        <end position="87"/>
    </location>
</feature>
<organism evidence="3">
    <name type="scientific">human gut metagenome</name>
    <dbReference type="NCBI Taxonomy" id="408170"/>
    <lineage>
        <taxon>unclassified sequences</taxon>
        <taxon>metagenomes</taxon>
        <taxon>organismal metagenomes</taxon>
    </lineage>
</organism>
<dbReference type="InterPro" id="IPR036779">
    <property type="entry name" value="LysM_dom_sf"/>
</dbReference>
<feature type="region of interest" description="Disordered" evidence="1">
    <location>
        <begin position="1"/>
        <end position="28"/>
    </location>
</feature>
<dbReference type="EMBL" id="AJWZ01000123">
    <property type="protein sequence ID" value="EKC77811.1"/>
    <property type="molecule type" value="Genomic_DNA"/>
</dbReference>
<name>K1V1S2_9ZZZZ</name>
<evidence type="ECO:0000256" key="1">
    <source>
        <dbReference type="SAM" id="MobiDB-lite"/>
    </source>
</evidence>
<accession>K1V1S2</accession>
<dbReference type="AlphaFoldDB" id="K1V1S2"/>
<dbReference type="PANTHER" id="PTHR34700:SF4">
    <property type="entry name" value="PHAGE-LIKE ELEMENT PBSX PROTEIN XKDP"/>
    <property type="match status" value="1"/>
</dbReference>
<feature type="non-terminal residue" evidence="3">
    <location>
        <position position="1"/>
    </location>
</feature>
<sequence>KEYRSARVRQINLDKNKKKASVEKSKSTRVNNKNIPKTYTVKSGDCLYNIAKKFYGDGSLYTKIYNANKKLIGSNPNLIKAGQVLTIP</sequence>
<comment type="caution">
    <text evidence="3">The sequence shown here is derived from an EMBL/GenBank/DDBJ whole genome shotgun (WGS) entry which is preliminary data.</text>
</comment>
<feature type="compositionally biased region" description="Basic and acidic residues" evidence="1">
    <location>
        <begin position="12"/>
        <end position="26"/>
    </location>
</feature>
<reference evidence="3" key="1">
    <citation type="journal article" date="2013" name="Environ. Microbiol.">
        <title>Microbiota from the distal guts of lean and obese adolescents exhibit partial functional redundancy besides clear differences in community structure.</title>
        <authorList>
            <person name="Ferrer M."/>
            <person name="Ruiz A."/>
            <person name="Lanza F."/>
            <person name="Haange S.B."/>
            <person name="Oberbach A."/>
            <person name="Till H."/>
            <person name="Bargiela R."/>
            <person name="Campoy C."/>
            <person name="Segura M.T."/>
            <person name="Richter M."/>
            <person name="von Bergen M."/>
            <person name="Seifert J."/>
            <person name="Suarez A."/>
        </authorList>
    </citation>
    <scope>NUCLEOTIDE SEQUENCE</scope>
</reference>
<gene>
    <name evidence="3" type="ORF">OBE_00177</name>
</gene>
<dbReference type="Pfam" id="PF01476">
    <property type="entry name" value="LysM"/>
    <property type="match status" value="1"/>
</dbReference>
<dbReference type="SMART" id="SM00257">
    <property type="entry name" value="LysM"/>
    <property type="match status" value="1"/>
</dbReference>
<dbReference type="PANTHER" id="PTHR34700">
    <property type="entry name" value="POTASSIUM BINDING PROTEIN KBP"/>
    <property type="match status" value="1"/>
</dbReference>